<sequence length="569" mass="64331">MLYHSASMTSRAQALLLDVAIAVASHYLWFKPYEPTSYSTIPAAALLLTSPVIYLLRRSLTSTLQSVVLAESVYISALLASIVGYRLSPWHPLASCPGPLLCKVTKIWAAYIAWTGKAHVYYAQLHTTYGRIVRIGPNDISVTEKELFPHILGAQGMPKGPVWANRRTVTSRDAKGHRNLHAVRDLALHSELRKPWNKAFSKDPMKDYEVVMKKNAAILVEQLHEQCDREKEPVVDFAKWLSFYSFDFMGDMVFGQSYNFMRDGDPKGIWDVMQESLVWPSIGQHVPWIAPLSTLFPSLMRPSKTFRNFAAKQAKARAQSEPAQRDLFYHLIRNTEVEPGTSVLPLIMTDAVLAIFAGSDTTATMLCNMVYYLLRYPEWMDRIRHELDDALGLGENRTAASGFEQVPELDTLADLKVLNAVIYETLRLQPSVPTILQRSPAQDGSRGKQLGDMFLPEGNTVQVPPYAVHRDVKYFSPRPNDFWPERWLQAGSQDTIDRSAFIPFSMGPASCVGRHLALKQLRYTICVLLKNFNIRFADGYQVNRWEEGLKDRFLMVKGELSVVLSARLS</sequence>
<evidence type="ECO:0000313" key="10">
    <source>
        <dbReference type="Proteomes" id="UP000521943"/>
    </source>
</evidence>
<dbReference type="OrthoDB" id="6692864at2759"/>
<dbReference type="EMBL" id="JACGCI010000062">
    <property type="protein sequence ID" value="KAF6749559.1"/>
    <property type="molecule type" value="Genomic_DNA"/>
</dbReference>
<dbReference type="GO" id="GO:0005506">
    <property type="term" value="F:iron ion binding"/>
    <property type="evidence" value="ECO:0007669"/>
    <property type="project" value="InterPro"/>
</dbReference>
<dbReference type="PRINTS" id="PR00385">
    <property type="entry name" value="P450"/>
</dbReference>
<dbReference type="InterPro" id="IPR001128">
    <property type="entry name" value="Cyt_P450"/>
</dbReference>
<evidence type="ECO:0000313" key="9">
    <source>
        <dbReference type="EMBL" id="KAF6749559.1"/>
    </source>
</evidence>
<proteinExistence type="inferred from homology"/>
<dbReference type="Proteomes" id="UP000521943">
    <property type="component" value="Unassembled WGS sequence"/>
</dbReference>
<evidence type="ECO:0000256" key="5">
    <source>
        <dbReference type="ARBA" id="ARBA00023002"/>
    </source>
</evidence>
<organism evidence="9 10">
    <name type="scientific">Ephemerocybe angulata</name>
    <dbReference type="NCBI Taxonomy" id="980116"/>
    <lineage>
        <taxon>Eukaryota</taxon>
        <taxon>Fungi</taxon>
        <taxon>Dikarya</taxon>
        <taxon>Basidiomycota</taxon>
        <taxon>Agaricomycotina</taxon>
        <taxon>Agaricomycetes</taxon>
        <taxon>Agaricomycetidae</taxon>
        <taxon>Agaricales</taxon>
        <taxon>Agaricineae</taxon>
        <taxon>Psathyrellaceae</taxon>
        <taxon>Ephemerocybe</taxon>
    </lineage>
</organism>
<dbReference type="AlphaFoldDB" id="A0A8H6HM47"/>
<keyword evidence="10" id="KW-1185">Reference proteome</keyword>
<dbReference type="SUPFAM" id="SSF48264">
    <property type="entry name" value="Cytochrome P450"/>
    <property type="match status" value="1"/>
</dbReference>
<evidence type="ECO:0000256" key="8">
    <source>
        <dbReference type="PIRSR" id="PIRSR602401-1"/>
    </source>
</evidence>
<dbReference type="PANTHER" id="PTHR24305:SF187">
    <property type="entry name" value="P450, PUTATIVE (EUROFUNG)-RELATED"/>
    <property type="match status" value="1"/>
</dbReference>
<dbReference type="CDD" id="cd11061">
    <property type="entry name" value="CYP67-like"/>
    <property type="match status" value="1"/>
</dbReference>
<comment type="cofactor">
    <cofactor evidence="1 8">
        <name>heme</name>
        <dbReference type="ChEBI" id="CHEBI:30413"/>
    </cofactor>
</comment>
<keyword evidence="8" id="KW-0349">Heme</keyword>
<dbReference type="GO" id="GO:0020037">
    <property type="term" value="F:heme binding"/>
    <property type="evidence" value="ECO:0007669"/>
    <property type="project" value="InterPro"/>
</dbReference>
<evidence type="ECO:0000256" key="6">
    <source>
        <dbReference type="ARBA" id="ARBA00023004"/>
    </source>
</evidence>
<dbReference type="InterPro" id="IPR050121">
    <property type="entry name" value="Cytochrome_P450_monoxygenase"/>
</dbReference>
<reference evidence="9 10" key="1">
    <citation type="submission" date="2020-07" db="EMBL/GenBank/DDBJ databases">
        <title>Comparative genomics of pyrophilous fungi reveals a link between fire events and developmental genes.</title>
        <authorList>
            <consortium name="DOE Joint Genome Institute"/>
            <person name="Steindorff A.S."/>
            <person name="Carver A."/>
            <person name="Calhoun S."/>
            <person name="Stillman K."/>
            <person name="Liu H."/>
            <person name="Lipzen A."/>
            <person name="Pangilinan J."/>
            <person name="Labutti K."/>
            <person name="Bruns T.D."/>
            <person name="Grigoriev I.V."/>
        </authorList>
    </citation>
    <scope>NUCLEOTIDE SEQUENCE [LARGE SCALE GENOMIC DNA]</scope>
    <source>
        <strain evidence="9 10">CBS 144469</strain>
    </source>
</reference>
<dbReference type="PRINTS" id="PR00463">
    <property type="entry name" value="EP450I"/>
</dbReference>
<keyword evidence="7" id="KW-0503">Monooxygenase</keyword>
<gene>
    <name evidence="9" type="ORF">DFP72DRAFT_539123</name>
</gene>
<dbReference type="Gene3D" id="1.10.630.10">
    <property type="entry name" value="Cytochrome P450"/>
    <property type="match status" value="1"/>
</dbReference>
<feature type="binding site" description="axial binding residue" evidence="8">
    <location>
        <position position="511"/>
    </location>
    <ligand>
        <name>heme</name>
        <dbReference type="ChEBI" id="CHEBI:30413"/>
    </ligand>
    <ligandPart>
        <name>Fe</name>
        <dbReference type="ChEBI" id="CHEBI:18248"/>
    </ligandPart>
</feature>
<keyword evidence="5" id="KW-0560">Oxidoreductase</keyword>
<dbReference type="InterPro" id="IPR002401">
    <property type="entry name" value="Cyt_P450_E_grp-I"/>
</dbReference>
<accession>A0A8H6HM47</accession>
<comment type="similarity">
    <text evidence="3">Belongs to the cytochrome P450 family.</text>
</comment>
<dbReference type="GO" id="GO:0016705">
    <property type="term" value="F:oxidoreductase activity, acting on paired donors, with incorporation or reduction of molecular oxygen"/>
    <property type="evidence" value="ECO:0007669"/>
    <property type="project" value="InterPro"/>
</dbReference>
<dbReference type="Pfam" id="PF00067">
    <property type="entry name" value="p450"/>
    <property type="match status" value="1"/>
</dbReference>
<comment type="pathway">
    <text evidence="2">Secondary metabolite biosynthesis.</text>
</comment>
<evidence type="ECO:0000256" key="4">
    <source>
        <dbReference type="ARBA" id="ARBA00022723"/>
    </source>
</evidence>
<evidence type="ECO:0000256" key="3">
    <source>
        <dbReference type="ARBA" id="ARBA00010617"/>
    </source>
</evidence>
<keyword evidence="6 8" id="KW-0408">Iron</keyword>
<protein>
    <submittedName>
        <fullName evidence="9">Cytochrome P450 67</fullName>
    </submittedName>
</protein>
<evidence type="ECO:0000256" key="7">
    <source>
        <dbReference type="ARBA" id="ARBA00023033"/>
    </source>
</evidence>
<dbReference type="PANTHER" id="PTHR24305">
    <property type="entry name" value="CYTOCHROME P450"/>
    <property type="match status" value="1"/>
</dbReference>
<comment type="caution">
    <text evidence="9">The sequence shown here is derived from an EMBL/GenBank/DDBJ whole genome shotgun (WGS) entry which is preliminary data.</text>
</comment>
<evidence type="ECO:0000256" key="1">
    <source>
        <dbReference type="ARBA" id="ARBA00001971"/>
    </source>
</evidence>
<evidence type="ECO:0000256" key="2">
    <source>
        <dbReference type="ARBA" id="ARBA00005179"/>
    </source>
</evidence>
<keyword evidence="4 8" id="KW-0479">Metal-binding</keyword>
<dbReference type="InterPro" id="IPR036396">
    <property type="entry name" value="Cyt_P450_sf"/>
</dbReference>
<dbReference type="GO" id="GO:0004497">
    <property type="term" value="F:monooxygenase activity"/>
    <property type="evidence" value="ECO:0007669"/>
    <property type="project" value="UniProtKB-KW"/>
</dbReference>
<name>A0A8H6HM47_9AGAR</name>